<keyword evidence="2" id="KW-1185">Reference proteome</keyword>
<reference evidence="2" key="2">
    <citation type="submission" date="2015-01" db="EMBL/GenBank/DDBJ databases">
        <title>Evolutionary Origins and Diversification of the Mycorrhizal Mutualists.</title>
        <authorList>
            <consortium name="DOE Joint Genome Institute"/>
            <consortium name="Mycorrhizal Genomics Consortium"/>
            <person name="Kohler A."/>
            <person name="Kuo A."/>
            <person name="Nagy L.G."/>
            <person name="Floudas D."/>
            <person name="Copeland A."/>
            <person name="Barry K.W."/>
            <person name="Cichocki N."/>
            <person name="Veneault-Fourrey C."/>
            <person name="LaButti K."/>
            <person name="Lindquist E.A."/>
            <person name="Lipzen A."/>
            <person name="Lundell T."/>
            <person name="Morin E."/>
            <person name="Murat C."/>
            <person name="Riley R."/>
            <person name="Ohm R."/>
            <person name="Sun H."/>
            <person name="Tunlid A."/>
            <person name="Henrissat B."/>
            <person name="Grigoriev I.V."/>
            <person name="Hibbett D.S."/>
            <person name="Martin F."/>
        </authorList>
    </citation>
    <scope>NUCLEOTIDE SEQUENCE [LARGE SCALE GENOMIC DNA]</scope>
    <source>
        <strain evidence="2">LaAM-08-1</strain>
    </source>
</reference>
<dbReference type="EMBL" id="KN838620">
    <property type="protein sequence ID" value="KIK00718.1"/>
    <property type="molecule type" value="Genomic_DNA"/>
</dbReference>
<dbReference type="AlphaFoldDB" id="A0A0C9XXW5"/>
<reference evidence="1 2" key="1">
    <citation type="submission" date="2014-04" db="EMBL/GenBank/DDBJ databases">
        <authorList>
            <consortium name="DOE Joint Genome Institute"/>
            <person name="Kuo A."/>
            <person name="Kohler A."/>
            <person name="Nagy L.G."/>
            <person name="Floudas D."/>
            <person name="Copeland A."/>
            <person name="Barry K.W."/>
            <person name="Cichocki N."/>
            <person name="Veneault-Fourrey C."/>
            <person name="LaButti K."/>
            <person name="Lindquist E.A."/>
            <person name="Lipzen A."/>
            <person name="Lundell T."/>
            <person name="Morin E."/>
            <person name="Murat C."/>
            <person name="Sun H."/>
            <person name="Tunlid A."/>
            <person name="Henrissat B."/>
            <person name="Grigoriev I.V."/>
            <person name="Hibbett D.S."/>
            <person name="Martin F."/>
            <person name="Nordberg H.P."/>
            <person name="Cantor M.N."/>
            <person name="Hua S.X."/>
        </authorList>
    </citation>
    <scope>NUCLEOTIDE SEQUENCE [LARGE SCALE GENOMIC DNA]</scope>
    <source>
        <strain evidence="1 2">LaAM-08-1</strain>
    </source>
</reference>
<organism evidence="1 2">
    <name type="scientific">Laccaria amethystina LaAM-08-1</name>
    <dbReference type="NCBI Taxonomy" id="1095629"/>
    <lineage>
        <taxon>Eukaryota</taxon>
        <taxon>Fungi</taxon>
        <taxon>Dikarya</taxon>
        <taxon>Basidiomycota</taxon>
        <taxon>Agaricomycotina</taxon>
        <taxon>Agaricomycetes</taxon>
        <taxon>Agaricomycetidae</taxon>
        <taxon>Agaricales</taxon>
        <taxon>Agaricineae</taxon>
        <taxon>Hydnangiaceae</taxon>
        <taxon>Laccaria</taxon>
    </lineage>
</organism>
<accession>A0A0C9XXW5</accession>
<dbReference type="HOGENOM" id="CLU_2498225_0_0_1"/>
<evidence type="ECO:0000313" key="1">
    <source>
        <dbReference type="EMBL" id="KIK00718.1"/>
    </source>
</evidence>
<sequence>MFQLSIVTNFASAHNCREYPVPRKCQGPGSCPRSLLENGRLRHRCFTKLLFCWKSQALVPTQEQTRIRVIWMPRKKARAVWGGLTM</sequence>
<proteinExistence type="predicted"/>
<protein>
    <submittedName>
        <fullName evidence="1">Uncharacterized protein</fullName>
    </submittedName>
</protein>
<evidence type="ECO:0000313" key="2">
    <source>
        <dbReference type="Proteomes" id="UP000054477"/>
    </source>
</evidence>
<dbReference type="Proteomes" id="UP000054477">
    <property type="component" value="Unassembled WGS sequence"/>
</dbReference>
<name>A0A0C9XXW5_9AGAR</name>
<gene>
    <name evidence="1" type="ORF">K443DRAFT_597887</name>
</gene>